<dbReference type="EMBL" id="CP011114">
    <property type="protein sequence ID" value="AKG35290.1"/>
    <property type="molecule type" value="Genomic_DNA"/>
</dbReference>
<dbReference type="Proteomes" id="UP000034189">
    <property type="component" value="Chromosome"/>
</dbReference>
<sequence length="349" mass="40458">MMKFLKPVLLTILIIGLSACNSSIGQSTARSPQQTRHVEETPLQTKKENEEKSISEQKQHSWLLAGEEGLDEYVQFLVNLDDPSGKTFIRVDDMIDAMQTKEERIKYRDSQIDVRKITEDGSRIAILRDSHEDHQSVIQIYNLDSGEKENEFELPKDAYYPLVSPDLNKYLYELNKHIYLYDLSNDQTIEENNITIEGLYSGQFSPDGSKFTFTDDQKGIILIDLFKQEKKRLLTDTKIAFVNTWDQENQLIYTVAKNSKKYQGDMYSLKIVNEDNKWLGTYLYSSVLSPDHTKLIYGDSDEIKTYMIDTKSGEKRDISRTLEGTGSWITPLQWLDTGLDYMKYSNRKK</sequence>
<dbReference type="PANTHER" id="PTHR36842:SF1">
    <property type="entry name" value="PROTEIN TOLB"/>
    <property type="match status" value="1"/>
</dbReference>
<dbReference type="PATRIC" id="fig|1333534.5.peg.2758"/>
<dbReference type="PROSITE" id="PS51257">
    <property type="entry name" value="PROKAR_LIPOPROTEIN"/>
    <property type="match status" value="1"/>
</dbReference>
<dbReference type="PANTHER" id="PTHR36842">
    <property type="entry name" value="PROTEIN TOLB HOMOLOG"/>
    <property type="match status" value="1"/>
</dbReference>
<feature type="signal peptide" evidence="2">
    <location>
        <begin position="1"/>
        <end position="25"/>
    </location>
</feature>
<name>A0A0F7CJ54_PAEDU</name>
<evidence type="ECO:0000313" key="4">
    <source>
        <dbReference type="Proteomes" id="UP000034189"/>
    </source>
</evidence>
<proteinExistence type="predicted"/>
<dbReference type="Gene3D" id="2.120.10.30">
    <property type="entry name" value="TolB, C-terminal domain"/>
    <property type="match status" value="1"/>
</dbReference>
<feature type="chain" id="PRO_5002514406" description="Lipoprotein" evidence="2">
    <location>
        <begin position="26"/>
        <end position="349"/>
    </location>
</feature>
<feature type="compositionally biased region" description="Polar residues" evidence="1">
    <location>
        <begin position="25"/>
        <end position="35"/>
    </location>
</feature>
<organism evidence="3 4">
    <name type="scientific">Paenibacillus durus ATCC 35681</name>
    <dbReference type="NCBI Taxonomy" id="1333534"/>
    <lineage>
        <taxon>Bacteria</taxon>
        <taxon>Bacillati</taxon>
        <taxon>Bacillota</taxon>
        <taxon>Bacilli</taxon>
        <taxon>Bacillales</taxon>
        <taxon>Paenibacillaceae</taxon>
        <taxon>Paenibacillus</taxon>
    </lineage>
</organism>
<dbReference type="AlphaFoldDB" id="A0A0F7CJ54"/>
<reference evidence="3 4" key="2">
    <citation type="journal article" date="2016" name="Genome Announc.">
        <title>Genome Sequence of a Gram-Positive Diazotroph, Paenibacillus durus Type Strain ATCC 35681.</title>
        <authorList>
            <person name="Halim M.A."/>
            <person name="Rahman A.Y."/>
            <person name="Sim K.S."/>
            <person name="Yam H.C."/>
            <person name="Rahim A.A."/>
            <person name="Ghazali A.H."/>
            <person name="Najimudin N."/>
        </authorList>
    </citation>
    <scope>NUCLEOTIDE SEQUENCE [LARGE SCALE GENOMIC DNA]</scope>
    <source>
        <strain evidence="3 4">ATCC 35681</strain>
    </source>
</reference>
<gene>
    <name evidence="3" type="ORF">VK70_12485</name>
</gene>
<accession>A0A0F7CJ54</accession>
<dbReference type="SUPFAM" id="SSF69322">
    <property type="entry name" value="Tricorn protease domain 2"/>
    <property type="match status" value="1"/>
</dbReference>
<feature type="compositionally biased region" description="Basic and acidic residues" evidence="1">
    <location>
        <begin position="36"/>
        <end position="58"/>
    </location>
</feature>
<evidence type="ECO:0008006" key="5">
    <source>
        <dbReference type="Google" id="ProtNLM"/>
    </source>
</evidence>
<dbReference type="InterPro" id="IPR011042">
    <property type="entry name" value="6-blade_b-propeller_TolB-like"/>
</dbReference>
<dbReference type="HOGENOM" id="CLU_044981_0_0_9"/>
<evidence type="ECO:0000256" key="1">
    <source>
        <dbReference type="SAM" id="MobiDB-lite"/>
    </source>
</evidence>
<evidence type="ECO:0000256" key="2">
    <source>
        <dbReference type="SAM" id="SignalP"/>
    </source>
</evidence>
<reference evidence="3 4" key="1">
    <citation type="submission" date="2015-03" db="EMBL/GenBank/DDBJ databases">
        <authorList>
            <person name="Abdul Halim M."/>
        </authorList>
    </citation>
    <scope>NUCLEOTIDE SEQUENCE [LARGE SCALE GENOMIC DNA]</scope>
    <source>
        <strain evidence="3 4">ATCC 35681</strain>
    </source>
</reference>
<evidence type="ECO:0000313" key="3">
    <source>
        <dbReference type="EMBL" id="AKG35290.1"/>
    </source>
</evidence>
<keyword evidence="2" id="KW-0732">Signal</keyword>
<protein>
    <recommendedName>
        <fullName evidence="5">Lipoprotein</fullName>
    </recommendedName>
</protein>
<feature type="region of interest" description="Disordered" evidence="1">
    <location>
        <begin position="25"/>
        <end position="58"/>
    </location>
</feature>